<dbReference type="EMBL" id="JAZDRO010000001">
    <property type="protein sequence ID" value="MEE2565120.1"/>
    <property type="molecule type" value="Genomic_DNA"/>
</dbReference>
<dbReference type="Gene3D" id="1.20.120.1490">
    <property type="match status" value="1"/>
</dbReference>
<keyword evidence="1" id="KW-0472">Membrane</keyword>
<gene>
    <name evidence="2" type="ORF">V0U35_00370</name>
</gene>
<evidence type="ECO:0000313" key="3">
    <source>
        <dbReference type="Proteomes" id="UP001310692"/>
    </source>
</evidence>
<evidence type="ECO:0000256" key="1">
    <source>
        <dbReference type="SAM" id="Phobius"/>
    </source>
</evidence>
<evidence type="ECO:0000313" key="2">
    <source>
        <dbReference type="EMBL" id="MEE2565120.1"/>
    </source>
</evidence>
<keyword evidence="3" id="KW-1185">Reference proteome</keyword>
<comment type="caution">
    <text evidence="2">The sequence shown here is derived from an EMBL/GenBank/DDBJ whole genome shotgun (WGS) entry which is preliminary data.</text>
</comment>
<dbReference type="RefSeq" id="WP_330194660.1">
    <property type="nucleotide sequence ID" value="NZ_JAZDRO010000001.1"/>
</dbReference>
<organism evidence="2 3">
    <name type="scientific">Hyphobacterium marinum</name>
    <dbReference type="NCBI Taxonomy" id="3116574"/>
    <lineage>
        <taxon>Bacteria</taxon>
        <taxon>Pseudomonadati</taxon>
        <taxon>Pseudomonadota</taxon>
        <taxon>Alphaproteobacteria</taxon>
        <taxon>Maricaulales</taxon>
        <taxon>Maricaulaceae</taxon>
        <taxon>Hyphobacterium</taxon>
    </lineage>
</organism>
<dbReference type="InterPro" id="IPR025961">
    <property type="entry name" value="Metal_resist"/>
</dbReference>
<feature type="transmembrane region" description="Helical" evidence="1">
    <location>
        <begin position="6"/>
        <end position="28"/>
    </location>
</feature>
<dbReference type="Pfam" id="PF13801">
    <property type="entry name" value="Metal_resist"/>
    <property type="match status" value="1"/>
</dbReference>
<proteinExistence type="predicted"/>
<reference evidence="2 3" key="1">
    <citation type="submission" date="2024-01" db="EMBL/GenBank/DDBJ databases">
        <title>Hyphobacterium bacterium isolated from marine sediment.</title>
        <authorList>
            <person name="Zhao S."/>
        </authorList>
    </citation>
    <scope>NUCLEOTIDE SEQUENCE [LARGE SCALE GENOMIC DNA]</scope>
    <source>
        <strain evidence="2 3">Y60-23</strain>
    </source>
</reference>
<dbReference type="Proteomes" id="UP001310692">
    <property type="component" value="Unassembled WGS sequence"/>
</dbReference>
<protein>
    <submittedName>
        <fullName evidence="2">Periplasmic heavy metal sensor</fullName>
    </submittedName>
</protein>
<keyword evidence="1" id="KW-0812">Transmembrane</keyword>
<sequence length="143" mass="15280">MLRAGIVAVSLGILGGLAGVWMGITLFASDQDDAPSLHAIVHHELHLSPEQDALIEELEAAFAIRRSALEARMADARQAMGEALLEDQALSDQVSTHAQAIHTAMGELQVETLSHILAMRAVLTDDQRASFDARLADAFDAGQ</sequence>
<accession>A0ABU7LVC2</accession>
<keyword evidence="1" id="KW-1133">Transmembrane helix</keyword>
<name>A0ABU7LVC2_9PROT</name>